<gene>
    <name evidence="2" type="ORF">A2Z33_00490</name>
</gene>
<dbReference type="Proteomes" id="UP000178448">
    <property type="component" value="Unassembled WGS sequence"/>
</dbReference>
<evidence type="ECO:0000259" key="1">
    <source>
        <dbReference type="Pfam" id="PF03819"/>
    </source>
</evidence>
<evidence type="ECO:0000313" key="2">
    <source>
        <dbReference type="EMBL" id="OGG01503.1"/>
    </source>
</evidence>
<dbReference type="InterPro" id="IPR047046">
    <property type="entry name" value="YpjD/YvdC"/>
</dbReference>
<comment type="caution">
    <text evidence="2">The sequence shown here is derived from an EMBL/GenBank/DDBJ whole genome shotgun (WGS) entry which is preliminary data.</text>
</comment>
<dbReference type="InterPro" id="IPR004518">
    <property type="entry name" value="MazG-like_dom"/>
</dbReference>
<dbReference type="EMBL" id="MFJD01000015">
    <property type="protein sequence ID" value="OGG01503.1"/>
    <property type="molecule type" value="Genomic_DNA"/>
</dbReference>
<dbReference type="AlphaFoldDB" id="A0A1F5YN94"/>
<dbReference type="SUPFAM" id="SSF101386">
    <property type="entry name" value="all-alpha NTP pyrophosphatases"/>
    <property type="match status" value="1"/>
</dbReference>
<dbReference type="Gene3D" id="1.10.287.1080">
    <property type="entry name" value="MazG-like"/>
    <property type="match status" value="1"/>
</dbReference>
<dbReference type="Pfam" id="PF03819">
    <property type="entry name" value="MazG"/>
    <property type="match status" value="1"/>
</dbReference>
<name>A0A1F5YN94_9BACT</name>
<sequence>MADITELSSRVGTIARQLGHNRDPKVILLFLVEELGEVIRAFMKESGHKEDNARITETYREELGDVFFLLLSLAAVKDIDLEGQLERTIEKLKTRSLSDI</sequence>
<accession>A0A1F5YN94</accession>
<organism evidence="2 3">
    <name type="scientific">Candidatus Gottesmanbacteria bacterium RBG_16_52_11</name>
    <dbReference type="NCBI Taxonomy" id="1798374"/>
    <lineage>
        <taxon>Bacteria</taxon>
        <taxon>Candidatus Gottesmaniibacteriota</taxon>
    </lineage>
</organism>
<dbReference type="PANTHER" id="PTHR42692:SF2">
    <property type="entry name" value="IG HYPOTHETICAL 16995"/>
    <property type="match status" value="1"/>
</dbReference>
<feature type="domain" description="NTP pyrophosphohydrolase MazG-like" evidence="1">
    <location>
        <begin position="24"/>
        <end position="96"/>
    </location>
</feature>
<evidence type="ECO:0000313" key="3">
    <source>
        <dbReference type="Proteomes" id="UP000178448"/>
    </source>
</evidence>
<dbReference type="PANTHER" id="PTHR42692">
    <property type="entry name" value="NUCLEOTIDE PYROPHOSPHOHYDROLASE"/>
    <property type="match status" value="1"/>
</dbReference>
<proteinExistence type="predicted"/>
<reference evidence="2 3" key="1">
    <citation type="journal article" date="2016" name="Nat. Commun.">
        <title>Thousands of microbial genomes shed light on interconnected biogeochemical processes in an aquifer system.</title>
        <authorList>
            <person name="Anantharaman K."/>
            <person name="Brown C.T."/>
            <person name="Hug L.A."/>
            <person name="Sharon I."/>
            <person name="Castelle C.J."/>
            <person name="Probst A.J."/>
            <person name="Thomas B.C."/>
            <person name="Singh A."/>
            <person name="Wilkins M.J."/>
            <person name="Karaoz U."/>
            <person name="Brodie E.L."/>
            <person name="Williams K.H."/>
            <person name="Hubbard S.S."/>
            <person name="Banfield J.F."/>
        </authorList>
    </citation>
    <scope>NUCLEOTIDE SEQUENCE [LARGE SCALE GENOMIC DNA]</scope>
</reference>
<protein>
    <recommendedName>
        <fullName evidence="1">NTP pyrophosphohydrolase MazG-like domain-containing protein</fullName>
    </recommendedName>
</protein>